<dbReference type="InterPro" id="IPR036868">
    <property type="entry name" value="TusA-like_sf"/>
</dbReference>
<dbReference type="PANTHER" id="PTHR33279:SF6">
    <property type="entry name" value="SULFUR CARRIER PROTEIN YEDF-RELATED"/>
    <property type="match status" value="1"/>
</dbReference>
<protein>
    <submittedName>
        <fullName evidence="3">Sulfurtransferase-like selenium metabolism protein YedF</fullName>
    </submittedName>
</protein>
<dbReference type="SUPFAM" id="SSF64307">
    <property type="entry name" value="SirA-like"/>
    <property type="match status" value="1"/>
</dbReference>
<dbReference type="InterPro" id="IPR019870">
    <property type="entry name" value="Se_metab_YedF"/>
</dbReference>
<proteinExistence type="inferred from homology"/>
<dbReference type="RefSeq" id="WP_307632532.1">
    <property type="nucleotide sequence ID" value="NZ_JAPHEH010000001.1"/>
</dbReference>
<accession>A0A9X4MDH1</accession>
<dbReference type="Gene3D" id="3.30.110.40">
    <property type="entry name" value="TusA-like domain"/>
    <property type="match status" value="1"/>
</dbReference>
<comment type="caution">
    <text evidence="3">The sequence shown here is derived from an EMBL/GenBank/DDBJ whole genome shotgun (WGS) entry which is preliminary data.</text>
</comment>
<dbReference type="Proteomes" id="UP001154240">
    <property type="component" value="Unassembled WGS sequence"/>
</dbReference>
<comment type="similarity">
    <text evidence="1">Belongs to the sulfur carrier protein TusA family.</text>
</comment>
<dbReference type="Pfam" id="PF01206">
    <property type="entry name" value="TusA"/>
    <property type="match status" value="1"/>
</dbReference>
<feature type="domain" description="UPF0033" evidence="2">
    <location>
        <begin position="5"/>
        <end position="29"/>
    </location>
</feature>
<evidence type="ECO:0000313" key="4">
    <source>
        <dbReference type="Proteomes" id="UP001154240"/>
    </source>
</evidence>
<gene>
    <name evidence="3" type="primary">yedF</name>
    <name evidence="3" type="ORF">OLX77_05215</name>
</gene>
<dbReference type="SUPFAM" id="SSF75169">
    <property type="entry name" value="DsrEFH-like"/>
    <property type="match status" value="1"/>
</dbReference>
<organism evidence="3 4">
    <name type="scientific">Thiovibrio frasassiensis</name>
    <dbReference type="NCBI Taxonomy" id="2984131"/>
    <lineage>
        <taxon>Bacteria</taxon>
        <taxon>Pseudomonadati</taxon>
        <taxon>Thermodesulfobacteriota</taxon>
        <taxon>Desulfobulbia</taxon>
        <taxon>Desulfobulbales</taxon>
        <taxon>Thiovibrionaceae</taxon>
        <taxon>Thiovibrio</taxon>
    </lineage>
</organism>
<sequence>MNTVLDCRGLACPQPVIRAKELLDSLSQGSVEVLVDNEAAQSNLERFGKSMGCAVAVRSSGETRHITISKGTDEGAAKTPAPEEEYRCDLPGNALIYVIPAETMGRGDDALGNILMRAYIKTIKSLSPLPGKIFFYNTGVKITASESDLIAPLRELADLGVEIYSCGTCLDFLHLKDSLLVGQVTNMFEIMDAMAQANKVASPY</sequence>
<dbReference type="Pfam" id="PF02635">
    <property type="entry name" value="DsrE"/>
    <property type="match status" value="1"/>
</dbReference>
<reference evidence="3" key="1">
    <citation type="journal article" date="2022" name="bioRxiv">
        <title>Thiovibrio frasassiensisgen. nov., sp. nov., an autotrophic, elemental sulfur disproportionating bacterium isolated from sulfidic karst sediment, and proposal of Thiovibrionaceae fam. nov.</title>
        <authorList>
            <person name="Aronson H."/>
            <person name="Thomas C."/>
            <person name="Bhattacharyya M."/>
            <person name="Eckstein S."/>
            <person name="Jensen S."/>
            <person name="Barco R."/>
            <person name="Macalady J."/>
            <person name="Amend J."/>
        </authorList>
    </citation>
    <scope>NUCLEOTIDE SEQUENCE</scope>
    <source>
        <strain evidence="3">RS19-109</strain>
    </source>
</reference>
<name>A0A9X4MDH1_9BACT</name>
<dbReference type="InterPro" id="IPR001455">
    <property type="entry name" value="TusA-like"/>
</dbReference>
<reference evidence="3" key="2">
    <citation type="submission" date="2022-10" db="EMBL/GenBank/DDBJ databases">
        <authorList>
            <person name="Aronson H.S."/>
        </authorList>
    </citation>
    <scope>NUCLEOTIDE SEQUENCE</scope>
    <source>
        <strain evidence="3">RS19-109</strain>
    </source>
</reference>
<dbReference type="AlphaFoldDB" id="A0A9X4MDH1"/>
<dbReference type="NCBIfam" id="TIGR03527">
    <property type="entry name" value="selenium_YedF"/>
    <property type="match status" value="1"/>
</dbReference>
<evidence type="ECO:0000259" key="2">
    <source>
        <dbReference type="PROSITE" id="PS01148"/>
    </source>
</evidence>
<keyword evidence="4" id="KW-1185">Reference proteome</keyword>
<dbReference type="PROSITE" id="PS01148">
    <property type="entry name" value="UPF0033"/>
    <property type="match status" value="1"/>
</dbReference>
<dbReference type="InterPro" id="IPR003787">
    <property type="entry name" value="Sulphur_relay_DsrE/F-like"/>
</dbReference>
<evidence type="ECO:0000313" key="3">
    <source>
        <dbReference type="EMBL" id="MDG4475559.1"/>
    </source>
</evidence>
<dbReference type="InterPro" id="IPR027396">
    <property type="entry name" value="DsrEFH-like"/>
</dbReference>
<dbReference type="EMBL" id="JAPHEH010000001">
    <property type="protein sequence ID" value="MDG4475559.1"/>
    <property type="molecule type" value="Genomic_DNA"/>
</dbReference>
<dbReference type="PANTHER" id="PTHR33279">
    <property type="entry name" value="SULFUR CARRIER PROTEIN YEDF-RELATED"/>
    <property type="match status" value="1"/>
</dbReference>
<evidence type="ECO:0000256" key="1">
    <source>
        <dbReference type="ARBA" id="ARBA00008984"/>
    </source>
</evidence>
<dbReference type="CDD" id="cd03421">
    <property type="entry name" value="SirA_like_N"/>
    <property type="match status" value="1"/>
</dbReference>